<accession>E8LNP5</accession>
<dbReference type="InterPro" id="IPR038724">
    <property type="entry name" value="RepA"/>
</dbReference>
<dbReference type="InterPro" id="IPR027417">
    <property type="entry name" value="P-loop_NTPase"/>
</dbReference>
<dbReference type="Pfam" id="PF13481">
    <property type="entry name" value="AAA_25"/>
    <property type="match status" value="1"/>
</dbReference>
<sequence length="349" mass="38369">MGNLNSQLKVKSYKWAKGSDGYDVQLDYLIEGVLPAQSFGVVYGPSGSFKSFLIMGWAAHVASGIEWDGRKVKQAGVLYVVAEGGIGAARRVKGWEKEYLGGKQLENYYSICVPVHIANPEALRMLQATIDEIETTQNTKIELVIFDTLARCFNGADENSTKDMNYFISGCDMLKATKGVSVLVVHHSGKSEANAARGSSALRAACDFEFKVTREAEDETSEPALILSCEKMKDDEPIAKRSVKLKPVYVFTNQEGKKVYSLAADSKPELASAKELVDARPLSPAQTALWEIVRGRVASSQSTSRALVLDDFKALGFPQKNFSRSVQRLIDRGLLEERDGDFRCMPSSK</sequence>
<dbReference type="AlphaFoldDB" id="E8LNP5"/>
<dbReference type="SUPFAM" id="SSF52540">
    <property type="entry name" value="P-loop containing nucleoside triphosphate hydrolases"/>
    <property type="match status" value="1"/>
</dbReference>
<dbReference type="eggNOG" id="COG3598">
    <property type="taxonomic scope" value="Bacteria"/>
</dbReference>
<evidence type="ECO:0000313" key="1">
    <source>
        <dbReference type="EMBL" id="EGA67690.1"/>
    </source>
</evidence>
<comment type="caution">
    <text evidence="1">The sequence shown here is derived from an EMBL/GenBank/DDBJ whole genome shotgun (WGS) entry which is preliminary data.</text>
</comment>
<proteinExistence type="predicted"/>
<evidence type="ECO:0008006" key="3">
    <source>
        <dbReference type="Google" id="ProtNLM"/>
    </source>
</evidence>
<evidence type="ECO:0000313" key="2">
    <source>
        <dbReference type="Proteomes" id="UP000004371"/>
    </source>
</evidence>
<dbReference type="Proteomes" id="UP000004371">
    <property type="component" value="Unassembled WGS sequence"/>
</dbReference>
<dbReference type="RefSeq" id="WP_006877457.1">
    <property type="nucleotide sequence ID" value="NZ_AEVS01000005.1"/>
</dbReference>
<dbReference type="CDD" id="cd01125">
    <property type="entry name" value="RepA_RSF1010_like"/>
    <property type="match status" value="1"/>
</dbReference>
<protein>
    <recommendedName>
        <fullName evidence="3">AAA family ATPase</fullName>
    </recommendedName>
</protein>
<gene>
    <name evidence="1" type="ORF">VIBR0546_04482</name>
</gene>
<keyword evidence="2" id="KW-1185">Reference proteome</keyword>
<reference evidence="1 2" key="1">
    <citation type="journal article" date="2012" name="Int. J. Syst. Evol. Microbiol.">
        <title>Vibrio caribbeanicus sp. nov., isolated from the marine sponge Scleritoderma cyanea.</title>
        <authorList>
            <person name="Hoffmann M."/>
            <person name="Monday S.R."/>
            <person name="Allard M.W."/>
            <person name="Strain E.A."/>
            <person name="Whittaker P."/>
            <person name="Naum M."/>
            <person name="McCarthy P.J."/>
            <person name="Lopez J.V."/>
            <person name="Fischer M."/>
            <person name="Brown E.W."/>
        </authorList>
    </citation>
    <scope>NUCLEOTIDE SEQUENCE [LARGE SCALE GENOMIC DNA]</scope>
    <source>
        <strain evidence="1 2">LMG 20546</strain>
    </source>
</reference>
<dbReference type="STRING" id="945543.VIBR0546_04482"/>
<dbReference type="Gene3D" id="3.40.50.300">
    <property type="entry name" value="P-loop containing nucleotide triphosphate hydrolases"/>
    <property type="match status" value="1"/>
</dbReference>
<dbReference type="EMBL" id="AEVS01000005">
    <property type="protein sequence ID" value="EGA67690.1"/>
    <property type="molecule type" value="Genomic_DNA"/>
</dbReference>
<organism evidence="1 2">
    <name type="scientific">Vibrio brasiliensis LMG 20546</name>
    <dbReference type="NCBI Taxonomy" id="945543"/>
    <lineage>
        <taxon>Bacteria</taxon>
        <taxon>Pseudomonadati</taxon>
        <taxon>Pseudomonadota</taxon>
        <taxon>Gammaproteobacteria</taxon>
        <taxon>Vibrionales</taxon>
        <taxon>Vibrionaceae</taxon>
        <taxon>Vibrio</taxon>
        <taxon>Vibrio oreintalis group</taxon>
    </lineage>
</organism>
<name>E8LNP5_9VIBR</name>
<dbReference type="OrthoDB" id="784829at2"/>